<evidence type="ECO:0000259" key="3">
    <source>
        <dbReference type="PROSITE" id="PS51186"/>
    </source>
</evidence>
<evidence type="ECO:0000313" key="4">
    <source>
        <dbReference type="EMBL" id="RKD24324.1"/>
    </source>
</evidence>
<dbReference type="GO" id="GO:0016747">
    <property type="term" value="F:acyltransferase activity, transferring groups other than amino-acyl groups"/>
    <property type="evidence" value="ECO:0007669"/>
    <property type="project" value="InterPro"/>
</dbReference>
<dbReference type="InterPro" id="IPR016181">
    <property type="entry name" value="Acyl_CoA_acyltransferase"/>
</dbReference>
<keyword evidence="2" id="KW-0012">Acyltransferase</keyword>
<evidence type="ECO:0000256" key="2">
    <source>
        <dbReference type="ARBA" id="ARBA00023315"/>
    </source>
</evidence>
<dbReference type="RefSeq" id="WP_120189618.1">
    <property type="nucleotide sequence ID" value="NZ_MCHY01000008.1"/>
</dbReference>
<reference evidence="4 5" key="1">
    <citation type="submission" date="2016-08" db="EMBL/GenBank/DDBJ databases">
        <title>Novel Firmicute Genomes.</title>
        <authorList>
            <person name="Poppleton D.I."/>
            <person name="Gribaldo S."/>
        </authorList>
    </citation>
    <scope>NUCLEOTIDE SEQUENCE [LARGE SCALE GENOMIC DNA]</scope>
    <source>
        <strain evidence="4 5">RAOx-1</strain>
    </source>
</reference>
<proteinExistence type="predicted"/>
<organism evidence="4 5">
    <name type="scientific">Ammoniphilus oxalaticus</name>
    <dbReference type="NCBI Taxonomy" id="66863"/>
    <lineage>
        <taxon>Bacteria</taxon>
        <taxon>Bacillati</taxon>
        <taxon>Bacillota</taxon>
        <taxon>Bacilli</taxon>
        <taxon>Bacillales</taxon>
        <taxon>Paenibacillaceae</taxon>
        <taxon>Aneurinibacillus group</taxon>
        <taxon>Ammoniphilus</taxon>
    </lineage>
</organism>
<accession>A0A419SJW6</accession>
<dbReference type="PROSITE" id="PS51186">
    <property type="entry name" value="GNAT"/>
    <property type="match status" value="1"/>
</dbReference>
<dbReference type="InterPro" id="IPR050680">
    <property type="entry name" value="YpeA/RimI_acetyltransf"/>
</dbReference>
<evidence type="ECO:0000313" key="5">
    <source>
        <dbReference type="Proteomes" id="UP000284219"/>
    </source>
</evidence>
<sequence length="163" mass="19716">MVSSQQLSYNWENFSSKFLPLILQHQEELYSLNFTQMEFDQMFYANIRNWYMYGTMEQDCHSALLFNSQKKLIGFYLYQKNKETVYLMQMFVVEEYRGRGYGHMILRHFEQDAKRLGATSSFLHASSMNEVAISFYQRNHYFIMDQEIEEDGMPRFLMFKTLL</sequence>
<dbReference type="OrthoDB" id="65897at2"/>
<keyword evidence="1" id="KW-0808">Transferase</keyword>
<dbReference type="Pfam" id="PF00583">
    <property type="entry name" value="Acetyltransf_1"/>
    <property type="match status" value="1"/>
</dbReference>
<name>A0A419SJW6_9BACL</name>
<keyword evidence="5" id="KW-1185">Reference proteome</keyword>
<dbReference type="PANTHER" id="PTHR43420:SF12">
    <property type="entry name" value="N-ACETYLTRANSFERASE DOMAIN-CONTAINING PROTEIN"/>
    <property type="match status" value="1"/>
</dbReference>
<dbReference type="InterPro" id="IPR000182">
    <property type="entry name" value="GNAT_dom"/>
</dbReference>
<dbReference type="Proteomes" id="UP000284219">
    <property type="component" value="Unassembled WGS sequence"/>
</dbReference>
<dbReference type="CDD" id="cd04301">
    <property type="entry name" value="NAT_SF"/>
    <property type="match status" value="1"/>
</dbReference>
<dbReference type="SUPFAM" id="SSF55729">
    <property type="entry name" value="Acyl-CoA N-acyltransferases (Nat)"/>
    <property type="match status" value="1"/>
</dbReference>
<protein>
    <recommendedName>
        <fullName evidence="3">N-acetyltransferase domain-containing protein</fullName>
    </recommendedName>
</protein>
<dbReference type="EMBL" id="MCHY01000008">
    <property type="protein sequence ID" value="RKD24324.1"/>
    <property type="molecule type" value="Genomic_DNA"/>
</dbReference>
<evidence type="ECO:0000256" key="1">
    <source>
        <dbReference type="ARBA" id="ARBA00022679"/>
    </source>
</evidence>
<dbReference type="PANTHER" id="PTHR43420">
    <property type="entry name" value="ACETYLTRANSFERASE"/>
    <property type="match status" value="1"/>
</dbReference>
<dbReference type="AlphaFoldDB" id="A0A419SJW6"/>
<comment type="caution">
    <text evidence="4">The sequence shown here is derived from an EMBL/GenBank/DDBJ whole genome shotgun (WGS) entry which is preliminary data.</text>
</comment>
<dbReference type="Gene3D" id="3.40.630.30">
    <property type="match status" value="1"/>
</dbReference>
<gene>
    <name evidence="4" type="ORF">BEP19_07965</name>
</gene>
<feature type="domain" description="N-acetyltransferase" evidence="3">
    <location>
        <begin position="16"/>
        <end position="163"/>
    </location>
</feature>